<reference evidence="3" key="1">
    <citation type="journal article" date="2023" name="G3 (Bethesda)">
        <title>Whole genome assembly and annotation of the endangered Caribbean coral Acropora cervicornis.</title>
        <authorList>
            <person name="Selwyn J.D."/>
            <person name="Vollmer S.V."/>
        </authorList>
    </citation>
    <scope>NUCLEOTIDE SEQUENCE</scope>
    <source>
        <strain evidence="3">K2</strain>
    </source>
</reference>
<dbReference type="Gene3D" id="3.10.10.10">
    <property type="entry name" value="HIV Type 1 Reverse Transcriptase, subunit A, domain 1"/>
    <property type="match status" value="1"/>
</dbReference>
<feature type="region of interest" description="Disordered" evidence="1">
    <location>
        <begin position="1188"/>
        <end position="1210"/>
    </location>
</feature>
<reference evidence="3" key="2">
    <citation type="journal article" date="2023" name="Science">
        <title>Genomic signatures of disease resistance in endangered staghorn corals.</title>
        <authorList>
            <person name="Vollmer S.V."/>
            <person name="Selwyn J.D."/>
            <person name="Despard B.A."/>
            <person name="Roesel C.L."/>
        </authorList>
    </citation>
    <scope>NUCLEOTIDE SEQUENCE</scope>
    <source>
        <strain evidence="3">K2</strain>
    </source>
</reference>
<feature type="region of interest" description="Disordered" evidence="1">
    <location>
        <begin position="1226"/>
        <end position="1262"/>
    </location>
</feature>
<dbReference type="Gene3D" id="3.30.70.270">
    <property type="match status" value="1"/>
</dbReference>
<dbReference type="InterPro" id="IPR007110">
    <property type="entry name" value="Ig-like_dom"/>
</dbReference>
<name>A0AAD9QSH6_ACRCE</name>
<organism evidence="3 4">
    <name type="scientific">Acropora cervicornis</name>
    <name type="common">Staghorn coral</name>
    <dbReference type="NCBI Taxonomy" id="6130"/>
    <lineage>
        <taxon>Eukaryota</taxon>
        <taxon>Metazoa</taxon>
        <taxon>Cnidaria</taxon>
        <taxon>Anthozoa</taxon>
        <taxon>Hexacorallia</taxon>
        <taxon>Scleractinia</taxon>
        <taxon>Astrocoeniina</taxon>
        <taxon>Acroporidae</taxon>
        <taxon>Acropora</taxon>
    </lineage>
</organism>
<feature type="domain" description="Ig-like" evidence="2">
    <location>
        <begin position="101"/>
        <end position="228"/>
    </location>
</feature>
<feature type="compositionally biased region" description="Polar residues" evidence="1">
    <location>
        <begin position="1250"/>
        <end position="1262"/>
    </location>
</feature>
<dbReference type="Proteomes" id="UP001249851">
    <property type="component" value="Unassembled WGS sequence"/>
</dbReference>
<dbReference type="SUPFAM" id="SSF56672">
    <property type="entry name" value="DNA/RNA polymerases"/>
    <property type="match status" value="1"/>
</dbReference>
<dbReference type="InterPro" id="IPR052055">
    <property type="entry name" value="Hepadnavirus_pol/RT"/>
</dbReference>
<feature type="compositionally biased region" description="Low complexity" evidence="1">
    <location>
        <begin position="1199"/>
        <end position="1210"/>
    </location>
</feature>
<feature type="domain" description="Ig-like" evidence="2">
    <location>
        <begin position="15"/>
        <end position="100"/>
    </location>
</feature>
<feature type="compositionally biased region" description="Low complexity" evidence="1">
    <location>
        <begin position="1520"/>
        <end position="1538"/>
    </location>
</feature>
<feature type="domain" description="Ig-like" evidence="2">
    <location>
        <begin position="917"/>
        <end position="999"/>
    </location>
</feature>
<dbReference type="SMART" id="SM00409">
    <property type="entry name" value="IG"/>
    <property type="match status" value="5"/>
</dbReference>
<dbReference type="InterPro" id="IPR003598">
    <property type="entry name" value="Ig_sub2"/>
</dbReference>
<gene>
    <name evidence="3" type="ORF">P5673_009208</name>
</gene>
<evidence type="ECO:0000259" key="2">
    <source>
        <dbReference type="PROSITE" id="PS50835"/>
    </source>
</evidence>
<dbReference type="PROSITE" id="PS50835">
    <property type="entry name" value="IG_LIKE"/>
    <property type="match status" value="4"/>
</dbReference>
<dbReference type="SUPFAM" id="SSF48726">
    <property type="entry name" value="Immunoglobulin"/>
    <property type="match status" value="5"/>
</dbReference>
<dbReference type="Pfam" id="PF13927">
    <property type="entry name" value="Ig_3"/>
    <property type="match status" value="1"/>
</dbReference>
<evidence type="ECO:0000256" key="1">
    <source>
        <dbReference type="SAM" id="MobiDB-lite"/>
    </source>
</evidence>
<dbReference type="EMBL" id="JARQWQ010000016">
    <property type="protein sequence ID" value="KAK2566576.1"/>
    <property type="molecule type" value="Genomic_DNA"/>
</dbReference>
<dbReference type="SMART" id="SM00408">
    <property type="entry name" value="IGc2"/>
    <property type="match status" value="2"/>
</dbReference>
<accession>A0AAD9QSH6</accession>
<feature type="compositionally biased region" description="Polar residues" evidence="1">
    <location>
        <begin position="285"/>
        <end position="297"/>
    </location>
</feature>
<dbReference type="Pfam" id="PF13895">
    <property type="entry name" value="Ig_2"/>
    <property type="match status" value="2"/>
</dbReference>
<feature type="region of interest" description="Disordered" evidence="1">
    <location>
        <begin position="261"/>
        <end position="297"/>
    </location>
</feature>
<dbReference type="InterPro" id="IPR003599">
    <property type="entry name" value="Ig_sub"/>
</dbReference>
<dbReference type="InterPro" id="IPR013783">
    <property type="entry name" value="Ig-like_fold"/>
</dbReference>
<feature type="region of interest" description="Disordered" evidence="1">
    <location>
        <begin position="1517"/>
        <end position="1538"/>
    </location>
</feature>
<comment type="caution">
    <text evidence="3">The sequence shown here is derived from an EMBL/GenBank/DDBJ whole genome shotgun (WGS) entry which is preliminary data.</text>
</comment>
<dbReference type="Pfam" id="PF00078">
    <property type="entry name" value="RVT_1"/>
    <property type="match status" value="1"/>
</dbReference>
<feature type="domain" description="Ig-like" evidence="2">
    <location>
        <begin position="1003"/>
        <end position="1081"/>
    </location>
</feature>
<sequence length="1538" mass="169575">MTTVLREFSSLSDPPEGVQLQVSEDTVCKGANIIFNCSATDANPMELTYHLYENNVMVSNSSSTGIWNRTMTTRGVFVYSCKVTNIVGTKMGSNVSVTVNERSAIEQLENVTAVEGRNATLNCTVTGIPMPSVSWVEVKTGNYPPEGVQLQVSEDTFCKGANVIFNCSAADANPMELTYHLYENNVMVSNSSSTGIWNRSVTTGGVFVYSCKVTNIIGTAMSANVSVTVNAMGTRSTRSSSKKSSSFLLPEEIDHLSALLETSEPPFNPDPQNTGAIPKKKPAKKTQSSNSDDPSASVENLIRLETLRKESLATQLQITETQLKLAQLNASIPSPVSDAVATTPPSTLKKLRSAIAPTAASSPGLPLEVADFPSLDQLRSRKKTGASLPHNFLFSSKGTVEYDKLELAEFVCGYLEFCKEQPESSKAPLFKHLHLLMERAITYSWSSVRNFHLFVNNAVEQGRLSWHSFESIRERAQTFFTHQDLRSNQSNSSRNGSQPARGKAKDLLCKEWNYTGKCSCAISDANYKAFHRCRHYQDRVIIDFLRYGWPINYQSDTLASSSFRNHPSAVKNSAHLSTYIAKELSYQSAFGPFRCNPFNTDCVISPLLCVPKRNSVELRVVHDLSFPEGSSVNDGIRSDQYLEQFFKLRLPGIDRLVEFVNAKGRGCHVFKKDLRRAYRQIPIDPQDYPLLGLYIDGSLFFHTALPFGLRSATMICQRTTKSVAYILNSEGISVDVYIDDFYGAEFSDSSDLSFQRMNSLFAELGLMDAPEKDTPPSHEMICLGVWINTVDMTLAVPGFRLKELQLELNTWLNKRSFTKRALQQLLGKLSYVSACVRPGRAFMSRLLNALRSCASSPKRTVHPVSDALRADIIWWLYFLSHYNGVSVIPSDVIISDPELFATDACLTGCGAVCFVKPEMVQLVPSKTTVCQGEIIIFNCSAHSNPAVHTYQWYVNETMVNEVISTGVWNRTMTTGGVFVYRCKVNNSIGAVVIENVTITVNEPPFILPFTRKEVTEGGNLTVMCNVSGISPPTVFWVKTSNGERTNGTDLVFTNINRPQSGDYTCKASNPCGDATQSVEIDLMASKTTVCKGESIFLNCSSNSEPAVRSYQLYKNGTMVNEVHSGGVWFLAMETGGVFVYKCKVTNSIGTAMSENVSFTVDGKETYTLFTVQSFAVILASFSISARCSSSSHPLSAMGTRSTRSSSKKSSSFLLPEEIDHLSALLETSEPPFNPDPQNTGAIPKKKPAKKTQSSNSDDPSASVENLIRLETLRKESLATQLQITETQLKLAQLNASIPSPVSDAVATTPPSTLKKLRSAIAPTAASSPGLPLEVADFPSLDQLRSRKKTGASLPHNFLFSSKGTVEYDKLELAEFVCGYLEFCKEQPESSKAPLFKHLHLLMERAITYSWSSVRNFHLFVNNAVEQGRLSWHSFESIRERAQTFFTHQDLHSNQSNSLRNGSQPARGKAKDLLCKEWNYTGKCSCAISDANYKAFHHCRVCDSQDYAMLTCAKRKYPIPSSQSSSSSTLSSSGADQSS</sequence>
<protein>
    <submittedName>
        <fullName evidence="3">Cell adhesion molecule DSCAML1</fullName>
    </submittedName>
</protein>
<dbReference type="InterPro" id="IPR043128">
    <property type="entry name" value="Rev_trsase/Diguanyl_cyclase"/>
</dbReference>
<dbReference type="PANTHER" id="PTHR33050:SF7">
    <property type="entry name" value="RIBONUCLEASE H"/>
    <property type="match status" value="1"/>
</dbReference>
<proteinExistence type="predicted"/>
<dbReference type="InterPro" id="IPR000477">
    <property type="entry name" value="RT_dom"/>
</dbReference>
<evidence type="ECO:0000313" key="4">
    <source>
        <dbReference type="Proteomes" id="UP001249851"/>
    </source>
</evidence>
<dbReference type="InterPro" id="IPR043502">
    <property type="entry name" value="DNA/RNA_pol_sf"/>
</dbReference>
<keyword evidence="4" id="KW-1185">Reference proteome</keyword>
<evidence type="ECO:0000313" key="3">
    <source>
        <dbReference type="EMBL" id="KAK2566576.1"/>
    </source>
</evidence>
<dbReference type="InterPro" id="IPR036179">
    <property type="entry name" value="Ig-like_dom_sf"/>
</dbReference>
<dbReference type="Gene3D" id="2.60.40.10">
    <property type="entry name" value="Immunoglobulins"/>
    <property type="match status" value="6"/>
</dbReference>
<dbReference type="PANTHER" id="PTHR33050">
    <property type="entry name" value="REVERSE TRANSCRIPTASE DOMAIN-CONTAINING PROTEIN"/>
    <property type="match status" value="1"/>
</dbReference>